<protein>
    <submittedName>
        <fullName evidence="1">Discoidin domain-containing protein</fullName>
    </submittedName>
</protein>
<sequence>MMKTLKKIGFIATVLCGLGACKDANLEDFDLQEGQGVKVAASNNIGTIVKTNETLTIPVNLKLSGGAAKAFEVSLQVNQDTVAKQIQEGKLTGVTAISSSAILIDNVAEVSYGSDVAQFQITVARTEVEKYFGKKIGIGYTIDHAGKENTVDPAQNTGIIVINTTELLTADDIHYISLQTGGNIIEAKDRQNYSASSGGISVPLVVNLASFPGSAFSVGIAVDPDTVQTMIQEGALPSNTVALQEGEFTIGDKVNFPSNASEATFAFDVPWSVINNNLGNQLAIVVRLENPSLHILNTEKSFTTILIDCDNVLEEDVTHLGVFSVNRDNNGGADHNEGSKKMVDNNFSSKFLLQNYIGDLVCTLIFPEPQKIGAYTLTSANDAASRDPKEWNLQGSNDGVNWTTIDSRSNQTFATRLLTRRFNVAYPVSYTHYRLNITAIVGGTNLFQISEWRMIKVR</sequence>
<dbReference type="SUPFAM" id="SSF49785">
    <property type="entry name" value="Galactose-binding domain-like"/>
    <property type="match status" value="1"/>
</dbReference>
<dbReference type="OrthoDB" id="792783at2"/>
<name>A0A4U0H8X9_9SPHI</name>
<dbReference type="RefSeq" id="WP_136819199.1">
    <property type="nucleotide sequence ID" value="NZ_BMJX01000001.1"/>
</dbReference>
<evidence type="ECO:0000313" key="1">
    <source>
        <dbReference type="EMBL" id="TJY68335.1"/>
    </source>
</evidence>
<proteinExistence type="predicted"/>
<organism evidence="1 2">
    <name type="scientific">Sphingobacterium alkalisoli</name>
    <dbReference type="NCBI Taxonomy" id="1874115"/>
    <lineage>
        <taxon>Bacteria</taxon>
        <taxon>Pseudomonadati</taxon>
        <taxon>Bacteroidota</taxon>
        <taxon>Sphingobacteriia</taxon>
        <taxon>Sphingobacteriales</taxon>
        <taxon>Sphingobacteriaceae</taxon>
        <taxon>Sphingobacterium</taxon>
    </lineage>
</organism>
<evidence type="ECO:0000313" key="2">
    <source>
        <dbReference type="Proteomes" id="UP000309872"/>
    </source>
</evidence>
<dbReference type="AlphaFoldDB" id="A0A4U0H8X9"/>
<dbReference type="Proteomes" id="UP000309872">
    <property type="component" value="Unassembled WGS sequence"/>
</dbReference>
<keyword evidence="2" id="KW-1185">Reference proteome</keyword>
<comment type="caution">
    <text evidence="1">The sequence shown here is derived from an EMBL/GenBank/DDBJ whole genome shotgun (WGS) entry which is preliminary data.</text>
</comment>
<gene>
    <name evidence="1" type="ORF">FAZ19_03505</name>
</gene>
<dbReference type="EMBL" id="SUKA01000001">
    <property type="protein sequence ID" value="TJY68335.1"/>
    <property type="molecule type" value="Genomic_DNA"/>
</dbReference>
<reference evidence="1 2" key="1">
    <citation type="submission" date="2019-04" db="EMBL/GenBank/DDBJ databases">
        <title>Sphingobacterium olei sp. nov., isolated from oil-contaminated soil.</title>
        <authorList>
            <person name="Liu B."/>
        </authorList>
    </citation>
    <scope>NUCLEOTIDE SEQUENCE [LARGE SCALE GENOMIC DNA]</scope>
    <source>
        <strain evidence="1 2">Y3L14</strain>
    </source>
</reference>
<dbReference type="InterPro" id="IPR008979">
    <property type="entry name" value="Galactose-bd-like_sf"/>
</dbReference>
<dbReference type="Gene3D" id="2.60.120.260">
    <property type="entry name" value="Galactose-binding domain-like"/>
    <property type="match status" value="1"/>
</dbReference>
<accession>A0A4U0H8X9</accession>
<dbReference type="PROSITE" id="PS51257">
    <property type="entry name" value="PROKAR_LIPOPROTEIN"/>
    <property type="match status" value="1"/>
</dbReference>